<dbReference type="AlphaFoldDB" id="A0AAE2CQS7"/>
<proteinExistence type="predicted"/>
<dbReference type="PANTHER" id="PTHR33710">
    <property type="entry name" value="BNAC02G09200D PROTEIN"/>
    <property type="match status" value="1"/>
</dbReference>
<organism evidence="1 2">
    <name type="scientific">Sesamum alatum</name>
    <dbReference type="NCBI Taxonomy" id="300844"/>
    <lineage>
        <taxon>Eukaryota</taxon>
        <taxon>Viridiplantae</taxon>
        <taxon>Streptophyta</taxon>
        <taxon>Embryophyta</taxon>
        <taxon>Tracheophyta</taxon>
        <taxon>Spermatophyta</taxon>
        <taxon>Magnoliopsida</taxon>
        <taxon>eudicotyledons</taxon>
        <taxon>Gunneridae</taxon>
        <taxon>Pentapetalae</taxon>
        <taxon>asterids</taxon>
        <taxon>lamiids</taxon>
        <taxon>Lamiales</taxon>
        <taxon>Pedaliaceae</taxon>
        <taxon>Sesamum</taxon>
    </lineage>
</organism>
<reference evidence="1" key="1">
    <citation type="submission" date="2020-06" db="EMBL/GenBank/DDBJ databases">
        <authorList>
            <person name="Li T."/>
            <person name="Hu X."/>
            <person name="Zhang T."/>
            <person name="Song X."/>
            <person name="Zhang H."/>
            <person name="Dai N."/>
            <person name="Sheng W."/>
            <person name="Hou X."/>
            <person name="Wei L."/>
        </authorList>
    </citation>
    <scope>NUCLEOTIDE SEQUENCE</scope>
    <source>
        <strain evidence="1">3651</strain>
        <tissue evidence="1">Leaf</tissue>
    </source>
</reference>
<name>A0AAE2CQS7_9LAMI</name>
<accession>A0AAE2CQS7</accession>
<gene>
    <name evidence="1" type="ORF">Salat_0872600</name>
</gene>
<evidence type="ECO:0000313" key="2">
    <source>
        <dbReference type="Proteomes" id="UP001293254"/>
    </source>
</evidence>
<sequence>MDRPQALAALGPVLFSSEWLDGFPHTTVRHLPRYSLDHCPLLISMQTAARSGLSFFRFQNMWTRHLDFLPTVRANWTFPTEFTSIAQFRAKLRRLKQCLKHWNKFVFGDIFQSLKQAEEAIGRAKRLYNADPSNTHLIELNRLTAQLQHALAIEEDFCRQKSACKWVLEGERKTRYFHSLVKKKRARTMISSITVNGGGTVRADAEIRASGAEFFCSLLTAGDTTSCPVAEAIIPHLVSEEAGNKLKGQEATMDQCKLVARMPLQLTHTLLFQIML</sequence>
<keyword evidence="2" id="KW-1185">Reference proteome</keyword>
<comment type="caution">
    <text evidence="1">The sequence shown here is derived from an EMBL/GenBank/DDBJ whole genome shotgun (WGS) entry which is preliminary data.</text>
</comment>
<evidence type="ECO:0000313" key="1">
    <source>
        <dbReference type="EMBL" id="KAK4431106.1"/>
    </source>
</evidence>
<dbReference type="Proteomes" id="UP001293254">
    <property type="component" value="Unassembled WGS sequence"/>
</dbReference>
<protein>
    <submittedName>
        <fullName evidence="1">Uncharacterized protein</fullName>
    </submittedName>
</protein>
<dbReference type="EMBL" id="JACGWO010000003">
    <property type="protein sequence ID" value="KAK4431106.1"/>
    <property type="molecule type" value="Genomic_DNA"/>
</dbReference>
<dbReference type="PANTHER" id="PTHR33710:SF77">
    <property type="entry name" value="DNASE I-LIKE SUPERFAMILY PROTEIN"/>
    <property type="match status" value="1"/>
</dbReference>
<reference evidence="1" key="2">
    <citation type="journal article" date="2024" name="Plant">
        <title>Genomic evolution and insights into agronomic trait innovations of Sesamum species.</title>
        <authorList>
            <person name="Miao H."/>
            <person name="Wang L."/>
            <person name="Qu L."/>
            <person name="Liu H."/>
            <person name="Sun Y."/>
            <person name="Le M."/>
            <person name="Wang Q."/>
            <person name="Wei S."/>
            <person name="Zheng Y."/>
            <person name="Lin W."/>
            <person name="Duan Y."/>
            <person name="Cao H."/>
            <person name="Xiong S."/>
            <person name="Wang X."/>
            <person name="Wei L."/>
            <person name="Li C."/>
            <person name="Ma Q."/>
            <person name="Ju M."/>
            <person name="Zhao R."/>
            <person name="Li G."/>
            <person name="Mu C."/>
            <person name="Tian Q."/>
            <person name="Mei H."/>
            <person name="Zhang T."/>
            <person name="Gao T."/>
            <person name="Zhang H."/>
        </authorList>
    </citation>
    <scope>NUCLEOTIDE SEQUENCE</scope>
    <source>
        <strain evidence="1">3651</strain>
    </source>
</reference>